<reference evidence="1 2" key="1">
    <citation type="submission" date="2014-06" db="EMBL/GenBank/DDBJ databases">
        <authorList>
            <consortium name="DOE Joint Genome Institute"/>
            <person name="Kuo A."/>
            <person name="Kohler A."/>
            <person name="Nagy L.G."/>
            <person name="Floudas D."/>
            <person name="Copeland A."/>
            <person name="Barry K.W."/>
            <person name="Cichocki N."/>
            <person name="Veneault-Fourrey C."/>
            <person name="LaButti K."/>
            <person name="Lindquist E.A."/>
            <person name="Lipzen A."/>
            <person name="Lundell T."/>
            <person name="Morin E."/>
            <person name="Murat C."/>
            <person name="Sun H."/>
            <person name="Tunlid A."/>
            <person name="Henrissat B."/>
            <person name="Grigoriev I.V."/>
            <person name="Hibbett D.S."/>
            <person name="Martin F."/>
            <person name="Nordberg H.P."/>
            <person name="Cantor M.N."/>
            <person name="Hua S.X."/>
        </authorList>
    </citation>
    <scope>NUCLEOTIDE SEQUENCE [LARGE SCALE GENOMIC DNA]</scope>
    <source>
        <strain evidence="1 2">ATCC 200175</strain>
    </source>
</reference>
<keyword evidence="2" id="KW-1185">Reference proteome</keyword>
<organism evidence="1 2">
    <name type="scientific">Paxillus involutus ATCC 200175</name>
    <dbReference type="NCBI Taxonomy" id="664439"/>
    <lineage>
        <taxon>Eukaryota</taxon>
        <taxon>Fungi</taxon>
        <taxon>Dikarya</taxon>
        <taxon>Basidiomycota</taxon>
        <taxon>Agaricomycotina</taxon>
        <taxon>Agaricomycetes</taxon>
        <taxon>Agaricomycetidae</taxon>
        <taxon>Boletales</taxon>
        <taxon>Paxilineae</taxon>
        <taxon>Paxillaceae</taxon>
        <taxon>Paxillus</taxon>
    </lineage>
</organism>
<name>A0A0C9TWK4_PAXIN</name>
<accession>A0A0C9TWK4</accession>
<protein>
    <submittedName>
        <fullName evidence="1">Uncharacterized protein</fullName>
    </submittedName>
</protein>
<dbReference type="Proteomes" id="UP000053647">
    <property type="component" value="Unassembled WGS sequence"/>
</dbReference>
<dbReference type="AlphaFoldDB" id="A0A0C9TWK4"/>
<dbReference type="HOGENOM" id="CLU_1042437_0_0_1"/>
<dbReference type="EMBL" id="KN819369">
    <property type="protein sequence ID" value="KIJ12067.1"/>
    <property type="molecule type" value="Genomic_DNA"/>
</dbReference>
<reference evidence="2" key="2">
    <citation type="submission" date="2015-01" db="EMBL/GenBank/DDBJ databases">
        <title>Evolutionary Origins and Diversification of the Mycorrhizal Mutualists.</title>
        <authorList>
            <consortium name="DOE Joint Genome Institute"/>
            <consortium name="Mycorrhizal Genomics Consortium"/>
            <person name="Kohler A."/>
            <person name="Kuo A."/>
            <person name="Nagy L.G."/>
            <person name="Floudas D."/>
            <person name="Copeland A."/>
            <person name="Barry K.W."/>
            <person name="Cichocki N."/>
            <person name="Veneault-Fourrey C."/>
            <person name="LaButti K."/>
            <person name="Lindquist E.A."/>
            <person name="Lipzen A."/>
            <person name="Lundell T."/>
            <person name="Morin E."/>
            <person name="Murat C."/>
            <person name="Riley R."/>
            <person name="Ohm R."/>
            <person name="Sun H."/>
            <person name="Tunlid A."/>
            <person name="Henrissat B."/>
            <person name="Grigoriev I.V."/>
            <person name="Hibbett D.S."/>
            <person name="Martin F."/>
        </authorList>
    </citation>
    <scope>NUCLEOTIDE SEQUENCE [LARGE SCALE GENOMIC DNA]</scope>
    <source>
        <strain evidence="2">ATCC 200175</strain>
    </source>
</reference>
<proteinExistence type="predicted"/>
<sequence length="267" mass="29316">MPDVNVKWVLAEARLGRVARRLISAAITRETRGVEVTVRPWRLMLMVATGHAVATRSSTEALMCCWSQASPARLDFMKGRRASAFVFLSLLSVVQGRMRVTANGLASYWIALVSMTGLESDLHQCTLGLALSAQPSVMVLVECARVRLTLQCARDLDYFVLRLVLARTSTYRNTARDTACGDVDHEVVFDEVCGVLACKIDIEVEKGDLASGAAADENINDTRGLDNASMHALITQIYLHGALIKSRGRTRPKNEKPVILSNLRALM</sequence>
<evidence type="ECO:0000313" key="2">
    <source>
        <dbReference type="Proteomes" id="UP000053647"/>
    </source>
</evidence>
<gene>
    <name evidence="1" type="ORF">PAXINDRAFT_181671</name>
</gene>
<evidence type="ECO:0000313" key="1">
    <source>
        <dbReference type="EMBL" id="KIJ12067.1"/>
    </source>
</evidence>